<keyword evidence="2 4" id="KW-1133">Transmembrane helix</keyword>
<feature type="transmembrane region" description="Helical" evidence="4">
    <location>
        <begin position="292"/>
        <end position="311"/>
    </location>
</feature>
<gene>
    <name evidence="6" type="ORF">E3C22_13695</name>
</gene>
<dbReference type="SUPFAM" id="SSF103473">
    <property type="entry name" value="MFS general substrate transporter"/>
    <property type="match status" value="1"/>
</dbReference>
<feature type="transmembrane region" description="Helical" evidence="4">
    <location>
        <begin position="28"/>
        <end position="48"/>
    </location>
</feature>
<evidence type="ECO:0000256" key="4">
    <source>
        <dbReference type="SAM" id="Phobius"/>
    </source>
</evidence>
<reference evidence="6 7" key="1">
    <citation type="submission" date="2019-03" db="EMBL/GenBank/DDBJ databases">
        <title>Jiella endophytica sp. nov., a novel endophytic bacterium isolated from root of Ficus microcarpa Linn. f.</title>
        <authorList>
            <person name="Tuo L."/>
        </authorList>
    </citation>
    <scope>NUCLEOTIDE SEQUENCE [LARGE SCALE GENOMIC DNA]</scope>
    <source>
        <strain evidence="6 7">CBS5Q-3</strain>
    </source>
</reference>
<feature type="domain" description="Major facilitator superfamily (MFS) profile" evidence="5">
    <location>
        <begin position="29"/>
        <end position="455"/>
    </location>
</feature>
<dbReference type="OrthoDB" id="9793415at2"/>
<dbReference type="Gene3D" id="1.20.1250.20">
    <property type="entry name" value="MFS general substrate transporter like domains"/>
    <property type="match status" value="2"/>
</dbReference>
<dbReference type="PROSITE" id="PS50850">
    <property type="entry name" value="MFS"/>
    <property type="match status" value="1"/>
</dbReference>
<feature type="transmembrane region" description="Helical" evidence="4">
    <location>
        <begin position="431"/>
        <end position="450"/>
    </location>
</feature>
<dbReference type="InterPro" id="IPR011701">
    <property type="entry name" value="MFS"/>
</dbReference>
<feature type="transmembrane region" description="Helical" evidence="4">
    <location>
        <begin position="332"/>
        <end position="349"/>
    </location>
</feature>
<evidence type="ECO:0000256" key="2">
    <source>
        <dbReference type="ARBA" id="ARBA00022989"/>
    </source>
</evidence>
<dbReference type="PANTHER" id="PTHR11360:SF317">
    <property type="entry name" value="MAJOR FACILITATOR SUPERFAMILY (MFS) PROFILE DOMAIN-CONTAINING PROTEIN-RELATED"/>
    <property type="match status" value="1"/>
</dbReference>
<feature type="transmembrane region" description="Helical" evidence="4">
    <location>
        <begin position="392"/>
        <end position="411"/>
    </location>
</feature>
<accession>A0A4Y8RGF5</accession>
<keyword evidence="7" id="KW-1185">Reference proteome</keyword>
<keyword evidence="3 4" id="KW-0472">Membrane</keyword>
<dbReference type="Proteomes" id="UP000298179">
    <property type="component" value="Unassembled WGS sequence"/>
</dbReference>
<dbReference type="PANTHER" id="PTHR11360">
    <property type="entry name" value="MONOCARBOXYLATE TRANSPORTER"/>
    <property type="match status" value="1"/>
</dbReference>
<dbReference type="EMBL" id="SOZD01000004">
    <property type="protein sequence ID" value="TFF21738.1"/>
    <property type="molecule type" value="Genomic_DNA"/>
</dbReference>
<feature type="transmembrane region" description="Helical" evidence="4">
    <location>
        <begin position="203"/>
        <end position="225"/>
    </location>
</feature>
<feature type="transmembrane region" description="Helical" evidence="4">
    <location>
        <begin position="68"/>
        <end position="94"/>
    </location>
</feature>
<feature type="transmembrane region" description="Helical" evidence="4">
    <location>
        <begin position="161"/>
        <end position="183"/>
    </location>
</feature>
<evidence type="ECO:0000256" key="1">
    <source>
        <dbReference type="ARBA" id="ARBA00022692"/>
    </source>
</evidence>
<dbReference type="InterPro" id="IPR036259">
    <property type="entry name" value="MFS_trans_sf"/>
</dbReference>
<dbReference type="CDD" id="cd17353">
    <property type="entry name" value="MFS_OFA_like"/>
    <property type="match status" value="1"/>
</dbReference>
<organism evidence="6 7">
    <name type="scientific">Jiella endophytica</name>
    <dbReference type="NCBI Taxonomy" id="2558362"/>
    <lineage>
        <taxon>Bacteria</taxon>
        <taxon>Pseudomonadati</taxon>
        <taxon>Pseudomonadota</taxon>
        <taxon>Alphaproteobacteria</taxon>
        <taxon>Hyphomicrobiales</taxon>
        <taxon>Aurantimonadaceae</taxon>
        <taxon>Jiella</taxon>
    </lineage>
</organism>
<dbReference type="GO" id="GO:0022857">
    <property type="term" value="F:transmembrane transporter activity"/>
    <property type="evidence" value="ECO:0007669"/>
    <property type="project" value="InterPro"/>
</dbReference>
<dbReference type="InterPro" id="IPR050327">
    <property type="entry name" value="Proton-linked_MCT"/>
</dbReference>
<name>A0A4Y8RGF5_9HYPH</name>
<protein>
    <submittedName>
        <fullName evidence="6">MFS transporter</fullName>
    </submittedName>
</protein>
<dbReference type="InterPro" id="IPR020846">
    <property type="entry name" value="MFS_dom"/>
</dbReference>
<dbReference type="Pfam" id="PF07690">
    <property type="entry name" value="MFS_1"/>
    <property type="match status" value="1"/>
</dbReference>
<comment type="caution">
    <text evidence="6">The sequence shown here is derived from an EMBL/GenBank/DDBJ whole genome shotgun (WGS) entry which is preliminary data.</text>
</comment>
<evidence type="ECO:0000256" key="3">
    <source>
        <dbReference type="ARBA" id="ARBA00023136"/>
    </source>
</evidence>
<keyword evidence="1 4" id="KW-0812">Transmembrane</keyword>
<feature type="transmembrane region" description="Helical" evidence="4">
    <location>
        <begin position="106"/>
        <end position="124"/>
    </location>
</feature>
<sequence length="468" mass="49824">MANQARNASQGGWFARERTVAKPGFNRWMVPPAALCVHLCIGEVYAFSVFNKPIATLLASDPAQVDQLIADVGWIFSIAILFLGLAAAFGGAWVEKVGPRMTMATAAALFGGGFIVSALGVAWGQLWLVYFGYGVLGGCGLGLGYISPVKTLMSWFPDRPGMATGMAIMGFGGGAFIASPLSVRLMSLFGTPAAGDTPAVPGVAGAFVVLGIVYFIYMMVGALIVRVPAKGWLPAGYVPPKQSKGLITTANVHVDEALKTRQFWLLWGVLFLNVTAGIGVLGQASLMSQEMFPGLITAAAASGFVGLLSLFNMGGRFFWATTSDYIGRKNTYMIFFLLGIILYALVPTTGQMGSIVLFVLFYGIILSMYGGGFATIPAYLKDVFGNQYVGAIHGRLLTAWSAAGIVGPVLVNYIRQYQINSGVPKADAYTVTMYIMAGLLAIGFVLNFMMSPVDERHHMEAEPEPSRA</sequence>
<feature type="transmembrane region" description="Helical" evidence="4">
    <location>
        <begin position="263"/>
        <end position="286"/>
    </location>
</feature>
<feature type="transmembrane region" description="Helical" evidence="4">
    <location>
        <begin position="130"/>
        <end position="149"/>
    </location>
</feature>
<evidence type="ECO:0000259" key="5">
    <source>
        <dbReference type="PROSITE" id="PS50850"/>
    </source>
</evidence>
<evidence type="ECO:0000313" key="6">
    <source>
        <dbReference type="EMBL" id="TFF21738.1"/>
    </source>
</evidence>
<feature type="transmembrane region" description="Helical" evidence="4">
    <location>
        <begin position="355"/>
        <end position="380"/>
    </location>
</feature>
<dbReference type="RefSeq" id="WP_134762621.1">
    <property type="nucleotide sequence ID" value="NZ_SOZD01000004.1"/>
</dbReference>
<evidence type="ECO:0000313" key="7">
    <source>
        <dbReference type="Proteomes" id="UP000298179"/>
    </source>
</evidence>
<dbReference type="AlphaFoldDB" id="A0A4Y8RGF5"/>
<proteinExistence type="predicted"/>